<evidence type="ECO:0000259" key="1">
    <source>
        <dbReference type="PROSITE" id="PS51186"/>
    </source>
</evidence>
<feature type="domain" description="N-acetyltransferase" evidence="1">
    <location>
        <begin position="16"/>
        <end position="167"/>
    </location>
</feature>
<dbReference type="Gene3D" id="3.40.630.30">
    <property type="match status" value="1"/>
</dbReference>
<dbReference type="PANTHER" id="PTHR43415">
    <property type="entry name" value="SPERMIDINE N(1)-ACETYLTRANSFERASE"/>
    <property type="match status" value="1"/>
</dbReference>
<dbReference type="InterPro" id="IPR000182">
    <property type="entry name" value="GNAT_dom"/>
</dbReference>
<sequence>MVTHESNARELLGERVRIRPWRRADTLIQERWPRYSEPFSSLWNIPRPYQPGHDDQDWTGATEAWAIELRSGSLIGRISLREIDRRRQSARLGISLAQPYVGQGLGGESLRLFLAYYFGALGYQRMVLDVAAFNRRAVRCYQRLGFVSVGSEWRQVGNEPVLRLLDDEQYQHLRSYFRRNQFSAHVEFYEMELTREAWLAAGGGLIE</sequence>
<dbReference type="EMBL" id="PNIQ01000295">
    <property type="protein sequence ID" value="PMP83986.1"/>
    <property type="molecule type" value="Genomic_DNA"/>
</dbReference>
<evidence type="ECO:0000313" key="2">
    <source>
        <dbReference type="EMBL" id="PMP83986.1"/>
    </source>
</evidence>
<accession>A0A2J6X9B1</accession>
<dbReference type="AlphaFoldDB" id="A0A2J6X9B1"/>
<name>A0A2J6X9B1_9CHLR</name>
<gene>
    <name evidence="2" type="ORF">C0184_04455</name>
</gene>
<dbReference type="Proteomes" id="UP000243376">
    <property type="component" value="Unassembled WGS sequence"/>
</dbReference>
<dbReference type="PROSITE" id="PS51186">
    <property type="entry name" value="GNAT"/>
    <property type="match status" value="1"/>
</dbReference>
<dbReference type="InterPro" id="IPR016181">
    <property type="entry name" value="Acyl_CoA_acyltransferase"/>
</dbReference>
<dbReference type="PANTHER" id="PTHR43415:SF3">
    <property type="entry name" value="GNAT-FAMILY ACETYLTRANSFERASE"/>
    <property type="match status" value="1"/>
</dbReference>
<dbReference type="GO" id="GO:0016747">
    <property type="term" value="F:acyltransferase activity, transferring groups other than amino-acyl groups"/>
    <property type="evidence" value="ECO:0007669"/>
    <property type="project" value="InterPro"/>
</dbReference>
<evidence type="ECO:0000313" key="3">
    <source>
        <dbReference type="Proteomes" id="UP000243376"/>
    </source>
</evidence>
<dbReference type="SUPFAM" id="SSF55729">
    <property type="entry name" value="Acyl-CoA N-acyltransferases (Nat)"/>
    <property type="match status" value="1"/>
</dbReference>
<proteinExistence type="predicted"/>
<organism evidence="2 3">
    <name type="scientific">Chloroflexus aggregans</name>
    <dbReference type="NCBI Taxonomy" id="152260"/>
    <lineage>
        <taxon>Bacteria</taxon>
        <taxon>Bacillati</taxon>
        <taxon>Chloroflexota</taxon>
        <taxon>Chloroflexia</taxon>
        <taxon>Chloroflexales</taxon>
        <taxon>Chloroflexineae</taxon>
        <taxon>Chloroflexaceae</taxon>
        <taxon>Chloroflexus</taxon>
    </lineage>
</organism>
<dbReference type="Pfam" id="PF13302">
    <property type="entry name" value="Acetyltransf_3"/>
    <property type="match status" value="1"/>
</dbReference>
<comment type="caution">
    <text evidence="2">The sequence shown here is derived from an EMBL/GenBank/DDBJ whole genome shotgun (WGS) entry which is preliminary data.</text>
</comment>
<protein>
    <submittedName>
        <fullName evidence="2">N-acetyltransferase</fullName>
    </submittedName>
</protein>
<keyword evidence="2" id="KW-0808">Transferase</keyword>
<reference evidence="2 3" key="1">
    <citation type="submission" date="2018-01" db="EMBL/GenBank/DDBJ databases">
        <title>Metagenomic assembled genomes from two thermal pools in the Uzon Caldera, Kamchatka, Russia.</title>
        <authorList>
            <person name="Wilkins L."/>
            <person name="Ettinger C."/>
        </authorList>
    </citation>
    <scope>NUCLEOTIDE SEQUENCE [LARGE SCALE GENOMIC DNA]</scope>
    <source>
        <strain evidence="2">ZAV-02</strain>
    </source>
</reference>